<dbReference type="RefSeq" id="XP_004978980.1">
    <property type="nucleotide sequence ID" value="XM_004978923.3"/>
</dbReference>
<reference evidence="15 17" key="1">
    <citation type="journal article" date="2012" name="Nat. Biotechnol.">
        <title>Reference genome sequence of the model plant Setaria.</title>
        <authorList>
            <person name="Bennetzen J.L."/>
            <person name="Schmutz J."/>
            <person name="Wang H."/>
            <person name="Percifield R."/>
            <person name="Hawkins J."/>
            <person name="Pontaroli A.C."/>
            <person name="Estep M."/>
            <person name="Feng L."/>
            <person name="Vaughn J.N."/>
            <person name="Grimwood J."/>
            <person name="Jenkins J."/>
            <person name="Barry K."/>
            <person name="Lindquist E."/>
            <person name="Hellsten U."/>
            <person name="Deshpande S."/>
            <person name="Wang X."/>
            <person name="Wu X."/>
            <person name="Mitros T."/>
            <person name="Triplett J."/>
            <person name="Yang X."/>
            <person name="Ye C.Y."/>
            <person name="Mauro-Herrera M."/>
            <person name="Wang L."/>
            <person name="Li P."/>
            <person name="Sharma M."/>
            <person name="Sharma R."/>
            <person name="Ronald P.C."/>
            <person name="Panaud O."/>
            <person name="Kellogg E.A."/>
            <person name="Brutnell T.P."/>
            <person name="Doust A.N."/>
            <person name="Tuskan G.A."/>
            <person name="Rokhsar D."/>
            <person name="Devos K.M."/>
        </authorList>
    </citation>
    <scope>NUCLEOTIDE SEQUENCE [LARGE SCALE GENOMIC DNA]</scope>
    <source>
        <strain evidence="17">cv. Yugu1</strain>
        <strain evidence="15">Yugu1</strain>
    </source>
</reference>
<evidence type="ECO:0000256" key="9">
    <source>
        <dbReference type="ARBA" id="ARBA00049175"/>
    </source>
</evidence>
<comment type="subcellular location">
    <subcellularLocation>
        <location evidence="1">Membrane</location>
        <topology evidence="1">Single-pass type II membrane protein</topology>
    </subcellularLocation>
</comment>
<feature type="chain" id="PRO_5010969162" description="apyrase" evidence="14">
    <location>
        <begin position="20"/>
        <end position="460"/>
    </location>
</feature>
<sequence length="460" mass="49405">MARVFGTAVLLLLLQLSSSYPIVVLADSPVLGRKAGVAADKPAAEKAPAGPGRYAVIFDAGSTGSRLHVFRFDRQMDLLGIGDDIQVFAKVKPGLSSYAGRPQDAANSILPLLEKAKSVVPSRLMKTTTLKLGATAGLRLIGEEKSEEILEAVRDLVHTKSKFQYNPNWINVLEGSQEGHYLWVALNYLLDKLGGDYSQTVGIVDLGGGSVQMAYAISAYAAASAPAVPDGEDPYVTKEYLKGKDYSVYVHSYLSFGAFAARAEILKAKNGPFSSCTLRGFSGTYSYNGKKYDATASPKGANYEKCREEITKALNLNAPCKTKNCTFGGVWNGGGGAGQNNLYVTSSFHYLASRVGFIDSEAPSAKATPAAFRIAARKACRLGVKKVKVAFPKIEDSNVPYLCLDLTYQYTLLVDGFGLPPTKKITFVSKVKHGEYFIEAAWPLGTAIEALSPKKQTGNN</sequence>
<comment type="function">
    <text evidence="10">Catalyzes the hydrolysis of phosphoanhydride bonds of nucleoside tri- and di-phosphates.</text>
</comment>
<dbReference type="GO" id="GO:0017110">
    <property type="term" value="F:nucleoside diphosphate phosphatase activity"/>
    <property type="evidence" value="ECO:0000318"/>
    <property type="project" value="GO_Central"/>
</dbReference>
<dbReference type="EC" id="3.6.1.5" evidence="3"/>
<evidence type="ECO:0000256" key="5">
    <source>
        <dbReference type="ARBA" id="ARBA00022968"/>
    </source>
</evidence>
<evidence type="ECO:0000313" key="17">
    <source>
        <dbReference type="Proteomes" id="UP000004995"/>
    </source>
</evidence>
<evidence type="ECO:0000256" key="10">
    <source>
        <dbReference type="ARBA" id="ARBA00055524"/>
    </source>
</evidence>
<feature type="signal peptide" evidence="14">
    <location>
        <begin position="1"/>
        <end position="19"/>
    </location>
</feature>
<evidence type="ECO:0000256" key="14">
    <source>
        <dbReference type="SAM" id="SignalP"/>
    </source>
</evidence>
<dbReference type="Proteomes" id="UP000004995">
    <property type="component" value="Unassembled WGS sequence"/>
</dbReference>
<keyword evidence="5" id="KW-0812">Transmembrane</keyword>
<dbReference type="Gramene" id="KQK94081">
    <property type="protein sequence ID" value="KQK94081"/>
    <property type="gene ID" value="SETIT_026339mg"/>
</dbReference>
<dbReference type="EnsemblPlants" id="KQK94081">
    <property type="protein sequence ID" value="KQK94081"/>
    <property type="gene ID" value="SETIT_026339mg"/>
</dbReference>
<organism evidence="15">
    <name type="scientific">Setaria italica</name>
    <name type="common">Foxtail millet</name>
    <name type="synonym">Panicum italicum</name>
    <dbReference type="NCBI Taxonomy" id="4555"/>
    <lineage>
        <taxon>Eukaryota</taxon>
        <taxon>Viridiplantae</taxon>
        <taxon>Streptophyta</taxon>
        <taxon>Embryophyta</taxon>
        <taxon>Tracheophyta</taxon>
        <taxon>Spermatophyta</taxon>
        <taxon>Magnoliopsida</taxon>
        <taxon>Liliopsida</taxon>
        <taxon>Poales</taxon>
        <taxon>Poaceae</taxon>
        <taxon>PACMAD clade</taxon>
        <taxon>Panicoideae</taxon>
        <taxon>Panicodae</taxon>
        <taxon>Paniceae</taxon>
        <taxon>Cenchrinae</taxon>
        <taxon>Setaria</taxon>
    </lineage>
</organism>
<dbReference type="KEGG" id="sita:101770111"/>
<dbReference type="HOGENOM" id="CLU_010246_0_0_1"/>
<dbReference type="OMA" id="ECREIAL"/>
<evidence type="ECO:0000256" key="7">
    <source>
        <dbReference type="ARBA" id="ARBA00031428"/>
    </source>
</evidence>
<keyword evidence="14" id="KW-0732">Signal</keyword>
<gene>
    <name evidence="16" type="primary">LOC101770111</name>
    <name evidence="15" type="ORF">SETIT_8G079000v2</name>
</gene>
<comment type="similarity">
    <text evidence="2 13">Belongs to the GDA1/CD39 NTPase family.</text>
</comment>
<dbReference type="EMBL" id="AGNK02004751">
    <property type="status" value="NOT_ANNOTATED_CDS"/>
    <property type="molecule type" value="Genomic_DNA"/>
</dbReference>
<evidence type="ECO:0000256" key="2">
    <source>
        <dbReference type="ARBA" id="ARBA00009283"/>
    </source>
</evidence>
<name>K3ZID7_SETIT</name>
<dbReference type="eggNOG" id="KOG1385">
    <property type="taxonomic scope" value="Eukaryota"/>
</dbReference>
<dbReference type="Gene3D" id="3.30.420.150">
    <property type="entry name" value="Exopolyphosphatase. Domain 2"/>
    <property type="match status" value="1"/>
</dbReference>
<evidence type="ECO:0000256" key="6">
    <source>
        <dbReference type="ARBA" id="ARBA00030084"/>
    </source>
</evidence>
<evidence type="ECO:0000256" key="13">
    <source>
        <dbReference type="RuleBase" id="RU003833"/>
    </source>
</evidence>
<evidence type="ECO:0000256" key="11">
    <source>
        <dbReference type="PIRSR" id="PIRSR600407-1"/>
    </source>
</evidence>
<dbReference type="GO" id="GO:0016020">
    <property type="term" value="C:membrane"/>
    <property type="evidence" value="ECO:0000318"/>
    <property type="project" value="GO_Central"/>
</dbReference>
<feature type="active site" description="Proton acceptor" evidence="11">
    <location>
        <position position="178"/>
    </location>
</feature>
<dbReference type="InterPro" id="IPR000407">
    <property type="entry name" value="GDA1_CD39_NTPase"/>
</dbReference>
<dbReference type="AlphaFoldDB" id="K3ZID7"/>
<dbReference type="Pfam" id="PF01150">
    <property type="entry name" value="GDA1_CD39"/>
    <property type="match status" value="1"/>
</dbReference>
<feature type="binding site" evidence="12">
    <location>
        <begin position="208"/>
        <end position="212"/>
    </location>
    <ligand>
        <name>ATP</name>
        <dbReference type="ChEBI" id="CHEBI:30616"/>
    </ligand>
</feature>
<keyword evidence="12" id="KW-0547">Nucleotide-binding</keyword>
<keyword evidence="12" id="KW-0067">ATP-binding</keyword>
<evidence type="ECO:0000256" key="8">
    <source>
        <dbReference type="ARBA" id="ARBA00032306"/>
    </source>
</evidence>
<dbReference type="GeneID" id="101770111"/>
<evidence type="ECO:0000256" key="12">
    <source>
        <dbReference type="PIRSR" id="PIRSR600407-2"/>
    </source>
</evidence>
<proteinExistence type="inferred from homology"/>
<evidence type="ECO:0000256" key="3">
    <source>
        <dbReference type="ARBA" id="ARBA00012148"/>
    </source>
</evidence>
<comment type="catalytic activity">
    <reaction evidence="9">
        <text>a ribonucleoside 5'-triphosphate + 2 H2O = a ribonucleoside 5'-phosphate + 2 phosphate + 2 H(+)</text>
        <dbReference type="Rhea" id="RHEA:36795"/>
        <dbReference type="ChEBI" id="CHEBI:15377"/>
        <dbReference type="ChEBI" id="CHEBI:15378"/>
        <dbReference type="ChEBI" id="CHEBI:43474"/>
        <dbReference type="ChEBI" id="CHEBI:58043"/>
        <dbReference type="ChEBI" id="CHEBI:61557"/>
        <dbReference type="EC" id="3.6.1.5"/>
    </reaction>
</comment>
<evidence type="ECO:0000256" key="4">
    <source>
        <dbReference type="ARBA" id="ARBA00022801"/>
    </source>
</evidence>
<evidence type="ECO:0000313" key="15">
    <source>
        <dbReference type="EMBL" id="RCV37625.1"/>
    </source>
</evidence>
<evidence type="ECO:0000313" key="16">
    <source>
        <dbReference type="EnsemblPlants" id="KQK94081"/>
    </source>
</evidence>
<evidence type="ECO:0000256" key="1">
    <source>
        <dbReference type="ARBA" id="ARBA00004606"/>
    </source>
</evidence>
<dbReference type="FunFam" id="3.30.420.150:FF:000008">
    <property type="entry name" value="Apyrase 1"/>
    <property type="match status" value="1"/>
</dbReference>
<reference evidence="15" key="2">
    <citation type="submission" date="2015-07" db="EMBL/GenBank/DDBJ databases">
        <authorList>
            <person name="Noorani M."/>
        </authorList>
    </citation>
    <scope>NUCLEOTIDE SEQUENCE</scope>
    <source>
        <strain evidence="15">Yugu1</strain>
    </source>
</reference>
<keyword evidence="17" id="KW-1185">Reference proteome</keyword>
<keyword evidence="5" id="KW-0735">Signal-anchor</keyword>
<accession>K3ZID7</accession>
<dbReference type="EMBL" id="CM003535">
    <property type="protein sequence ID" value="RCV37625.1"/>
    <property type="molecule type" value="Genomic_DNA"/>
</dbReference>
<dbReference type="STRING" id="4555.K3ZID7"/>
<dbReference type="PANTHER" id="PTHR11782">
    <property type="entry name" value="ADENOSINE/GUANOSINE DIPHOSPHATASE"/>
    <property type="match status" value="1"/>
</dbReference>
<dbReference type="GO" id="GO:0009134">
    <property type="term" value="P:nucleoside diphosphate catabolic process"/>
    <property type="evidence" value="ECO:0000318"/>
    <property type="project" value="GO_Central"/>
</dbReference>
<dbReference type="PROSITE" id="PS01238">
    <property type="entry name" value="GDA1_CD39_NTPASE"/>
    <property type="match status" value="1"/>
</dbReference>
<dbReference type="Gene3D" id="3.30.420.40">
    <property type="match status" value="1"/>
</dbReference>
<dbReference type="GO" id="GO:0004050">
    <property type="term" value="F:apyrase activity"/>
    <property type="evidence" value="ECO:0007669"/>
    <property type="project" value="UniProtKB-EC"/>
</dbReference>
<dbReference type="PANTHER" id="PTHR11782:SF86">
    <property type="entry name" value="APYRASE 1"/>
    <property type="match status" value="1"/>
</dbReference>
<reference evidence="16" key="3">
    <citation type="submission" date="2018-08" db="UniProtKB">
        <authorList>
            <consortium name="EnsemblPlants"/>
        </authorList>
    </citation>
    <scope>IDENTIFICATION</scope>
    <source>
        <strain evidence="16">Yugu1</strain>
    </source>
</reference>
<dbReference type="GO" id="GO:0005524">
    <property type="term" value="F:ATP binding"/>
    <property type="evidence" value="ECO:0007669"/>
    <property type="project" value="UniProtKB-KW"/>
</dbReference>
<dbReference type="OrthoDB" id="6372431at2759"/>
<protein>
    <recommendedName>
        <fullName evidence="3">apyrase</fullName>
        <ecNumber evidence="3">3.6.1.5</ecNumber>
    </recommendedName>
    <alternativeName>
        <fullName evidence="7">ATP-diphosphatase</fullName>
    </alternativeName>
    <alternativeName>
        <fullName evidence="8">ATP-diphosphohydrolase</fullName>
    </alternativeName>
    <alternativeName>
        <fullName evidence="6">Adenosine diphosphatase</fullName>
    </alternativeName>
</protein>
<keyword evidence="4 13" id="KW-0378">Hydrolase</keyword>